<comment type="caution">
    <text evidence="8">The sequence shown here is derived from an EMBL/GenBank/DDBJ whole genome shotgun (WGS) entry which is preliminary data.</text>
</comment>
<evidence type="ECO:0000259" key="7">
    <source>
        <dbReference type="Pfam" id="PF04547"/>
    </source>
</evidence>
<feature type="transmembrane region" description="Helical" evidence="6">
    <location>
        <begin position="447"/>
        <end position="466"/>
    </location>
</feature>
<feature type="domain" description="Anoctamin transmembrane" evidence="7">
    <location>
        <begin position="352"/>
        <end position="565"/>
    </location>
</feature>
<dbReference type="AlphaFoldDB" id="A0A7I8VMW3"/>
<feature type="transmembrane region" description="Helical" evidence="6">
    <location>
        <begin position="315"/>
        <end position="342"/>
    </location>
</feature>
<dbReference type="Proteomes" id="UP000549394">
    <property type="component" value="Unassembled WGS sequence"/>
</dbReference>
<accession>A0A7I8VMW3</accession>
<feature type="transmembrane region" description="Helical" evidence="6">
    <location>
        <begin position="202"/>
        <end position="221"/>
    </location>
</feature>
<feature type="transmembrane region" description="Helical" evidence="6">
    <location>
        <begin position="354"/>
        <end position="376"/>
    </location>
</feature>
<evidence type="ECO:0000256" key="3">
    <source>
        <dbReference type="ARBA" id="ARBA00022692"/>
    </source>
</evidence>
<evidence type="ECO:0000313" key="8">
    <source>
        <dbReference type="EMBL" id="CAD5117620.1"/>
    </source>
</evidence>
<keyword evidence="9" id="KW-1185">Reference proteome</keyword>
<evidence type="ECO:0000256" key="2">
    <source>
        <dbReference type="ARBA" id="ARBA00009671"/>
    </source>
</evidence>
<sequence>MTDKILNWLLEEFELKGLHIKQVSRKDGDKTFSIHVGAHSNTLLRSAELMQIKKRLKDGSVRVLNYSHLSEFEGGEDRDSLLTMSEKQQIILHEIQSVRAKDKIKIESLGLKKLLYEGQAVVPLLVNKGYVRKIFPLHDREELKRLGTDWYKTFIKKQPIEAIRNYFGETIALYFSFLGFYTYALIPPAALGVISYFFPANWLYTTVFFSAFNLIWCTFFLELWKRYCSKLTYEWGTYGTERLEEARPEYYGKLGINKITNRIEPKYPKYKRLFRFYGVSVPIVFLCLVIAFYAMLFYFWMQDWADGYYMNDKGIIGLLVVNVPSAIYAILIAIMNALYRILAKKLNDWGKTHLATLLIVSQIIGQAQETLLPYILYKRRKIAIKKVQDKAATGDEYQFKEAVNQADIEKDKDLYIDTEQMKEAQIQDAMDEDDGTMNDYLEMYLQFGYVFLFSAVFPTAAVWAFINNLTEIRSDAFKLCRIMQRPFSIPAANLGAWQIAFEILSLLAVLTNTALIGLSPPVHDKLVPKYGEAYIIFAFVLLEHVILGIKAVVSFCIPDAPKEVLFAIAKTNYEHRLAWQDERKSKSSHIE</sequence>
<gene>
    <name evidence="8" type="ORF">DGYR_LOCUS6130</name>
</gene>
<evidence type="ECO:0000256" key="4">
    <source>
        <dbReference type="ARBA" id="ARBA00022989"/>
    </source>
</evidence>
<evidence type="ECO:0000256" key="1">
    <source>
        <dbReference type="ARBA" id="ARBA00004141"/>
    </source>
</evidence>
<feature type="domain" description="Anoctamin transmembrane" evidence="7">
    <location>
        <begin position="163"/>
        <end position="350"/>
    </location>
</feature>
<evidence type="ECO:0000313" key="9">
    <source>
        <dbReference type="Proteomes" id="UP000549394"/>
    </source>
</evidence>
<comment type="similarity">
    <text evidence="2 6">Belongs to the anoctamin family.</text>
</comment>
<dbReference type="Pfam" id="PF04547">
    <property type="entry name" value="Anoctamin"/>
    <property type="match status" value="2"/>
</dbReference>
<dbReference type="PANTHER" id="PTHR12308">
    <property type="entry name" value="ANOCTAMIN"/>
    <property type="match status" value="1"/>
</dbReference>
<dbReference type="EMBL" id="CAJFCJ010000007">
    <property type="protein sequence ID" value="CAD5117620.1"/>
    <property type="molecule type" value="Genomic_DNA"/>
</dbReference>
<dbReference type="GO" id="GO:0005886">
    <property type="term" value="C:plasma membrane"/>
    <property type="evidence" value="ECO:0007669"/>
    <property type="project" value="TreeGrafter"/>
</dbReference>
<dbReference type="GO" id="GO:0005254">
    <property type="term" value="F:chloride channel activity"/>
    <property type="evidence" value="ECO:0007669"/>
    <property type="project" value="TreeGrafter"/>
</dbReference>
<proteinExistence type="inferred from homology"/>
<feature type="transmembrane region" description="Helical" evidence="6">
    <location>
        <begin position="533"/>
        <end position="553"/>
    </location>
</feature>
<evidence type="ECO:0000256" key="6">
    <source>
        <dbReference type="RuleBase" id="RU280814"/>
    </source>
</evidence>
<dbReference type="PANTHER" id="PTHR12308:SF74">
    <property type="entry name" value="ANOCTAMIN"/>
    <property type="match status" value="1"/>
</dbReference>
<name>A0A7I8VMW3_9ANNE</name>
<feature type="transmembrane region" description="Helical" evidence="6">
    <location>
        <begin position="276"/>
        <end position="300"/>
    </location>
</feature>
<dbReference type="InterPro" id="IPR049452">
    <property type="entry name" value="Anoctamin_TM"/>
</dbReference>
<protein>
    <recommendedName>
        <fullName evidence="6">Anoctamin</fullName>
    </recommendedName>
</protein>
<evidence type="ECO:0000256" key="5">
    <source>
        <dbReference type="ARBA" id="ARBA00023136"/>
    </source>
</evidence>
<keyword evidence="5 6" id="KW-0472">Membrane</keyword>
<reference evidence="8 9" key="1">
    <citation type="submission" date="2020-08" db="EMBL/GenBank/DDBJ databases">
        <authorList>
            <person name="Hejnol A."/>
        </authorList>
    </citation>
    <scope>NUCLEOTIDE SEQUENCE [LARGE SCALE GENOMIC DNA]</scope>
</reference>
<comment type="subcellular location">
    <subcellularLocation>
        <location evidence="1 6">Membrane</location>
        <topology evidence="1 6">Multi-pass membrane protein</topology>
    </subcellularLocation>
</comment>
<feature type="transmembrane region" description="Helical" evidence="6">
    <location>
        <begin position="487"/>
        <end position="513"/>
    </location>
</feature>
<keyword evidence="4 6" id="KW-1133">Transmembrane helix</keyword>
<feature type="transmembrane region" description="Helical" evidence="6">
    <location>
        <begin position="171"/>
        <end position="196"/>
    </location>
</feature>
<keyword evidence="3 6" id="KW-0812">Transmembrane</keyword>
<dbReference type="OrthoDB" id="296386at2759"/>
<organism evidence="8 9">
    <name type="scientific">Dimorphilus gyrociliatus</name>
    <dbReference type="NCBI Taxonomy" id="2664684"/>
    <lineage>
        <taxon>Eukaryota</taxon>
        <taxon>Metazoa</taxon>
        <taxon>Spiralia</taxon>
        <taxon>Lophotrochozoa</taxon>
        <taxon>Annelida</taxon>
        <taxon>Polychaeta</taxon>
        <taxon>Polychaeta incertae sedis</taxon>
        <taxon>Dinophilidae</taxon>
        <taxon>Dimorphilus</taxon>
    </lineage>
</organism>
<dbReference type="InterPro" id="IPR007632">
    <property type="entry name" value="Anoctamin"/>
</dbReference>